<dbReference type="RefSeq" id="XP_013762029.1">
    <property type="nucleotide sequence ID" value="XM_013906575.1"/>
</dbReference>
<name>A0A0L0DN81_THETB</name>
<dbReference type="Proteomes" id="UP000054408">
    <property type="component" value="Unassembled WGS sequence"/>
</dbReference>
<keyword evidence="2" id="KW-1185">Reference proteome</keyword>
<gene>
    <name evidence="1" type="ORF">AMSG_01426</name>
</gene>
<dbReference type="AlphaFoldDB" id="A0A0L0DN81"/>
<sequence>MSGGLAEVPKEAWVDYAQAVAQVFALAGFAGVQASEWDAASHAQAVSWAELFAALGEALRDGSEPRPAVTAGEILAELRAAGAPFTSVESLCGARELLDATLLGNVGVAAQPELLATVVAALADPQAALAQALQQSAEDAVGWRVAAAADKLAEAGRKAASEGEPWVVAMAREELGDGGGGEIGAAELAQALKALRENENGSEGEGEMVDAAVRTVARAALAGVASAGDVDATAAALATMSMSRAGEVAVAVANYLAYLSDDDDV</sequence>
<accession>A0A0L0DN81</accession>
<reference evidence="1 2" key="1">
    <citation type="submission" date="2010-05" db="EMBL/GenBank/DDBJ databases">
        <title>The Genome Sequence of Thecamonas trahens ATCC 50062.</title>
        <authorList>
            <consortium name="The Broad Institute Genome Sequencing Platform"/>
            <person name="Russ C."/>
            <person name="Cuomo C."/>
            <person name="Shea T."/>
            <person name="Young S.K."/>
            <person name="Zeng Q."/>
            <person name="Koehrsen M."/>
            <person name="Haas B."/>
            <person name="Borodovsky M."/>
            <person name="Guigo R."/>
            <person name="Alvarado L."/>
            <person name="Berlin A."/>
            <person name="Bochicchio J."/>
            <person name="Borenstein D."/>
            <person name="Chapman S."/>
            <person name="Chen Z."/>
            <person name="Freedman E."/>
            <person name="Gellesch M."/>
            <person name="Goldberg J."/>
            <person name="Griggs A."/>
            <person name="Gujja S."/>
            <person name="Heilman E."/>
            <person name="Heiman D."/>
            <person name="Hepburn T."/>
            <person name="Howarth C."/>
            <person name="Jen D."/>
            <person name="Larson L."/>
            <person name="Mehta T."/>
            <person name="Park D."/>
            <person name="Pearson M."/>
            <person name="Roberts A."/>
            <person name="Saif S."/>
            <person name="Shenoy N."/>
            <person name="Sisk P."/>
            <person name="Stolte C."/>
            <person name="Sykes S."/>
            <person name="Thomson T."/>
            <person name="Walk T."/>
            <person name="White J."/>
            <person name="Yandava C."/>
            <person name="Burger G."/>
            <person name="Gray M.W."/>
            <person name="Holland P.W.H."/>
            <person name="King N."/>
            <person name="Lang F.B.F."/>
            <person name="Roger A.J."/>
            <person name="Ruiz-Trillo I."/>
            <person name="Lander E."/>
            <person name="Nusbaum C."/>
        </authorList>
    </citation>
    <scope>NUCLEOTIDE SEQUENCE [LARGE SCALE GENOMIC DNA]</scope>
    <source>
        <strain evidence="1 2">ATCC 50062</strain>
    </source>
</reference>
<organism evidence="1 2">
    <name type="scientific">Thecamonas trahens ATCC 50062</name>
    <dbReference type="NCBI Taxonomy" id="461836"/>
    <lineage>
        <taxon>Eukaryota</taxon>
        <taxon>Apusozoa</taxon>
        <taxon>Apusomonadida</taxon>
        <taxon>Apusomonadidae</taxon>
        <taxon>Thecamonas</taxon>
    </lineage>
</organism>
<proteinExistence type="predicted"/>
<protein>
    <submittedName>
        <fullName evidence="1">Uncharacterized protein</fullName>
    </submittedName>
</protein>
<evidence type="ECO:0000313" key="1">
    <source>
        <dbReference type="EMBL" id="KNC53715.1"/>
    </source>
</evidence>
<evidence type="ECO:0000313" key="2">
    <source>
        <dbReference type="Proteomes" id="UP000054408"/>
    </source>
</evidence>
<dbReference type="EMBL" id="GL349437">
    <property type="protein sequence ID" value="KNC53715.1"/>
    <property type="molecule type" value="Genomic_DNA"/>
</dbReference>
<dbReference type="GeneID" id="25561176"/>